<dbReference type="AlphaFoldDB" id="A0A200R9A7"/>
<protein>
    <submittedName>
        <fullName evidence="1">Uncharacterized protein</fullName>
    </submittedName>
</protein>
<reference evidence="1 2" key="1">
    <citation type="journal article" date="2017" name="Mol. Plant">
        <title>The Genome of Medicinal Plant Macleaya cordata Provides New Insights into Benzylisoquinoline Alkaloids Metabolism.</title>
        <authorList>
            <person name="Liu X."/>
            <person name="Liu Y."/>
            <person name="Huang P."/>
            <person name="Ma Y."/>
            <person name="Qing Z."/>
            <person name="Tang Q."/>
            <person name="Cao H."/>
            <person name="Cheng P."/>
            <person name="Zheng Y."/>
            <person name="Yuan Z."/>
            <person name="Zhou Y."/>
            <person name="Liu J."/>
            <person name="Tang Z."/>
            <person name="Zhuo Y."/>
            <person name="Zhang Y."/>
            <person name="Yu L."/>
            <person name="Huang J."/>
            <person name="Yang P."/>
            <person name="Peng Q."/>
            <person name="Zhang J."/>
            <person name="Jiang W."/>
            <person name="Zhang Z."/>
            <person name="Lin K."/>
            <person name="Ro D.K."/>
            <person name="Chen X."/>
            <person name="Xiong X."/>
            <person name="Shang Y."/>
            <person name="Huang S."/>
            <person name="Zeng J."/>
        </authorList>
    </citation>
    <scope>NUCLEOTIDE SEQUENCE [LARGE SCALE GENOMIC DNA]</scope>
    <source>
        <strain evidence="2">cv. BLH2017</strain>
        <tissue evidence="1">Root</tissue>
    </source>
</reference>
<accession>A0A200R9A7</accession>
<keyword evidence="2" id="KW-1185">Reference proteome</keyword>
<sequence length="63" mass="7437">MVGGRFTWTDMKDKPLMCWLDRFLITCDWEQKFPNVIQVRKARVTTYQFPVMLNANGVVRGVK</sequence>
<gene>
    <name evidence="1" type="ORF">BVC80_521g127</name>
</gene>
<proteinExistence type="predicted"/>
<dbReference type="EMBL" id="MVGT01000213">
    <property type="protein sequence ID" value="OVA19314.1"/>
    <property type="molecule type" value="Genomic_DNA"/>
</dbReference>
<organism evidence="1 2">
    <name type="scientific">Macleaya cordata</name>
    <name type="common">Five-seeded plume-poppy</name>
    <name type="synonym">Bocconia cordata</name>
    <dbReference type="NCBI Taxonomy" id="56857"/>
    <lineage>
        <taxon>Eukaryota</taxon>
        <taxon>Viridiplantae</taxon>
        <taxon>Streptophyta</taxon>
        <taxon>Embryophyta</taxon>
        <taxon>Tracheophyta</taxon>
        <taxon>Spermatophyta</taxon>
        <taxon>Magnoliopsida</taxon>
        <taxon>Ranunculales</taxon>
        <taxon>Papaveraceae</taxon>
        <taxon>Papaveroideae</taxon>
        <taxon>Macleaya</taxon>
    </lineage>
</organism>
<dbReference type="Proteomes" id="UP000195402">
    <property type="component" value="Unassembled WGS sequence"/>
</dbReference>
<name>A0A200R9A7_MACCD</name>
<dbReference type="InParanoid" id="A0A200R9A7"/>
<evidence type="ECO:0000313" key="2">
    <source>
        <dbReference type="Proteomes" id="UP000195402"/>
    </source>
</evidence>
<dbReference type="OrthoDB" id="692400at2759"/>
<comment type="caution">
    <text evidence="1">The sequence shown here is derived from an EMBL/GenBank/DDBJ whole genome shotgun (WGS) entry which is preliminary data.</text>
</comment>
<evidence type="ECO:0000313" key="1">
    <source>
        <dbReference type="EMBL" id="OVA19314.1"/>
    </source>
</evidence>